<proteinExistence type="predicted"/>
<evidence type="ECO:0000313" key="2">
    <source>
        <dbReference type="RefSeq" id="XP_019052902.1"/>
    </source>
</evidence>
<sequence>MVEQLDLSDQDVTFIAEFIDYLIIRLVPTWKPSADISSVGAKCSFIDGPENSSMTHPWESMPVNFLPKAVVEKNPPLKPNRNSHADRSSYFDGYSFKRVHSQESIFSMLSAEYSARLDLVTNSNKSIDCVGYGIEGSYKSSNGSGPEINFAVVDYGGCKTKTVGDDASVGVEMNEYAKNTEVSFSDLGLNSSVSSLPSIASSLSLVDKDQDSELKFEIEAIESHYQQWFHELTKMRLEALEGARKRWITKKQLIAH</sequence>
<protein>
    <submittedName>
        <fullName evidence="2">Probable serine/threonine-protein kinase WNK4</fullName>
    </submittedName>
</protein>
<keyword evidence="1" id="KW-1185">Reference proteome</keyword>
<keyword evidence="2" id="KW-0418">Kinase</keyword>
<dbReference type="OrthoDB" id="1750163at2759"/>
<evidence type="ECO:0000313" key="1">
    <source>
        <dbReference type="Proteomes" id="UP000189703"/>
    </source>
</evidence>
<dbReference type="GeneID" id="109114527"/>
<dbReference type="AlphaFoldDB" id="A0A1U8Q2Q9"/>
<dbReference type="GO" id="GO:0016301">
    <property type="term" value="F:kinase activity"/>
    <property type="evidence" value="ECO:0007669"/>
    <property type="project" value="UniProtKB-KW"/>
</dbReference>
<organism evidence="1 2">
    <name type="scientific">Nelumbo nucifera</name>
    <name type="common">Sacred lotus</name>
    <dbReference type="NCBI Taxonomy" id="4432"/>
    <lineage>
        <taxon>Eukaryota</taxon>
        <taxon>Viridiplantae</taxon>
        <taxon>Streptophyta</taxon>
        <taxon>Embryophyta</taxon>
        <taxon>Tracheophyta</taxon>
        <taxon>Spermatophyta</taxon>
        <taxon>Magnoliopsida</taxon>
        <taxon>Proteales</taxon>
        <taxon>Nelumbonaceae</taxon>
        <taxon>Nelumbo</taxon>
    </lineage>
</organism>
<keyword evidence="2" id="KW-0808">Transferase</keyword>
<accession>A0A1U8Q2Q9</accession>
<dbReference type="InParanoid" id="A0A1U8Q2Q9"/>
<dbReference type="STRING" id="4432.A0A1U8Q2Q9"/>
<name>A0A1U8Q2Q9_NELNU</name>
<gene>
    <name evidence="2" type="primary">LOC109114527</name>
</gene>
<dbReference type="KEGG" id="nnu:109114527"/>
<dbReference type="OMA" id="FMTAEKS"/>
<dbReference type="Proteomes" id="UP000189703">
    <property type="component" value="Unplaced"/>
</dbReference>
<reference evidence="2" key="1">
    <citation type="submission" date="2025-08" db="UniProtKB">
        <authorList>
            <consortium name="RefSeq"/>
        </authorList>
    </citation>
    <scope>IDENTIFICATION</scope>
</reference>
<dbReference type="RefSeq" id="XP_019052902.1">
    <property type="nucleotide sequence ID" value="XM_019197357.1"/>
</dbReference>